<keyword evidence="6 7" id="KW-0066">ATP synthesis</keyword>
<evidence type="ECO:0000256" key="5">
    <source>
        <dbReference type="ARBA" id="ARBA00023136"/>
    </source>
</evidence>
<keyword evidence="2 7" id="KW-0813">Transport</keyword>
<dbReference type="PANTHER" id="PTHR11910">
    <property type="entry name" value="ATP SYNTHASE DELTA CHAIN"/>
    <property type="match status" value="1"/>
</dbReference>
<evidence type="ECO:0000256" key="2">
    <source>
        <dbReference type="ARBA" id="ARBA00022448"/>
    </source>
</evidence>
<reference evidence="8 9" key="1">
    <citation type="submission" date="2015-06" db="EMBL/GenBank/DDBJ databases">
        <title>Draft genome sequence of the purine-degrading Clostridium cylindrosporum HC-1 (DSM 605).</title>
        <authorList>
            <person name="Poehlein A."/>
            <person name="Schiel-Bengelsdorf B."/>
            <person name="Bengelsdorf F."/>
            <person name="Daniel R."/>
            <person name="Duerre P."/>
        </authorList>
    </citation>
    <scope>NUCLEOTIDE SEQUENCE [LARGE SCALE GENOMIC DNA]</scope>
    <source>
        <strain evidence="8 9">DSM 605</strain>
    </source>
</reference>
<comment type="function">
    <text evidence="7">F(1)F(0) ATP synthase produces ATP from ADP in the presence of a proton or sodium gradient. F-type ATPases consist of two structural domains, F(1) containing the extramembraneous catalytic core and F(0) containing the membrane proton channel, linked together by a central stalk and a peripheral stalk. During catalysis, ATP synthesis in the catalytic domain of F(1) is coupled via a rotary mechanism of the central stalk subunits to proton translocation.</text>
</comment>
<dbReference type="GO" id="GO:0005886">
    <property type="term" value="C:plasma membrane"/>
    <property type="evidence" value="ECO:0007669"/>
    <property type="project" value="UniProtKB-SubCell"/>
</dbReference>
<dbReference type="Proteomes" id="UP000036756">
    <property type="component" value="Unassembled WGS sequence"/>
</dbReference>
<dbReference type="SUPFAM" id="SSF47928">
    <property type="entry name" value="N-terminal domain of the delta subunit of the F1F0-ATP synthase"/>
    <property type="match status" value="1"/>
</dbReference>
<dbReference type="NCBIfam" id="NF004403">
    <property type="entry name" value="PRK05758.2-4"/>
    <property type="match status" value="1"/>
</dbReference>
<sequence length="184" mass="20756">MQEIAAKRYAHALFGAGVDKNNLDLFLEHIESVSSVYKDNKDLSTFLNHPTISIEEKTSLIENVFKGRVDEEILNLIVLLLEHGRINEISLVSENFRRLVDDHKGIKTAYATTAVKMTTEEIENLESKLSAKYNLKIKVENFIDESVIGGVYLKIDDEVFDGTIKGSLEKIQKEVMKQGGEVRA</sequence>
<dbReference type="OrthoDB" id="9802471at2"/>
<keyword evidence="7" id="KW-0139">CF(1)</keyword>
<proteinExistence type="inferred from homology"/>
<dbReference type="InterPro" id="IPR000711">
    <property type="entry name" value="ATPase_OSCP/dsu"/>
</dbReference>
<evidence type="ECO:0000256" key="7">
    <source>
        <dbReference type="HAMAP-Rule" id="MF_01416"/>
    </source>
</evidence>
<accession>A0A0J8G537</accession>
<dbReference type="PATRIC" id="fig|1121307.3.peg.1952"/>
<gene>
    <name evidence="7 8" type="primary">atpH</name>
    <name evidence="8" type="ORF">CLCY_5c00200</name>
</gene>
<comment type="caution">
    <text evidence="8">The sequence shown here is derived from an EMBL/GenBank/DDBJ whole genome shotgun (WGS) entry which is preliminary data.</text>
</comment>
<keyword evidence="3 7" id="KW-0375">Hydrogen ion transport</keyword>
<dbReference type="Gene3D" id="1.10.520.20">
    <property type="entry name" value="N-terminal domain of the delta subunit of the F1F0-ATP synthase"/>
    <property type="match status" value="1"/>
</dbReference>
<keyword evidence="7" id="KW-1003">Cell membrane</keyword>
<comment type="subcellular location">
    <subcellularLocation>
        <location evidence="7">Cell membrane</location>
        <topology evidence="7">Peripheral membrane protein</topology>
    </subcellularLocation>
    <subcellularLocation>
        <location evidence="1">Membrane</location>
    </subcellularLocation>
</comment>
<dbReference type="HAMAP" id="MF_01416">
    <property type="entry name" value="ATP_synth_delta_bact"/>
    <property type="match status" value="1"/>
</dbReference>
<dbReference type="InterPro" id="IPR026015">
    <property type="entry name" value="ATP_synth_OSCP/delta_N_sf"/>
</dbReference>
<evidence type="ECO:0000256" key="1">
    <source>
        <dbReference type="ARBA" id="ARBA00004370"/>
    </source>
</evidence>
<keyword evidence="5 7" id="KW-0472">Membrane</keyword>
<dbReference type="EMBL" id="LFVU01000004">
    <property type="protein sequence ID" value="KMT22781.1"/>
    <property type="molecule type" value="Genomic_DNA"/>
</dbReference>
<comment type="function">
    <text evidence="7">This protein is part of the stalk that links CF(0) to CF(1). It either transmits conformational changes from CF(0) to CF(1) or is implicated in proton conduction.</text>
</comment>
<dbReference type="Pfam" id="PF00213">
    <property type="entry name" value="OSCP"/>
    <property type="match status" value="1"/>
</dbReference>
<dbReference type="AlphaFoldDB" id="A0A0J8G537"/>
<name>A0A0J8G537_CLOCY</name>
<evidence type="ECO:0000313" key="9">
    <source>
        <dbReference type="Proteomes" id="UP000036756"/>
    </source>
</evidence>
<dbReference type="STRING" id="1121307.CLCY_5c00200"/>
<protein>
    <recommendedName>
        <fullName evidence="7">ATP synthase subunit delta</fullName>
    </recommendedName>
    <alternativeName>
        <fullName evidence="7">ATP synthase F(1) sector subunit delta</fullName>
    </alternativeName>
    <alternativeName>
        <fullName evidence="7">F-type ATPase subunit delta</fullName>
        <shortName evidence="7">F-ATPase subunit delta</shortName>
    </alternativeName>
</protein>
<dbReference type="PRINTS" id="PR00125">
    <property type="entry name" value="ATPASEDELTA"/>
</dbReference>
<evidence type="ECO:0000256" key="4">
    <source>
        <dbReference type="ARBA" id="ARBA00023065"/>
    </source>
</evidence>
<evidence type="ECO:0000256" key="3">
    <source>
        <dbReference type="ARBA" id="ARBA00022781"/>
    </source>
</evidence>
<dbReference type="NCBIfam" id="TIGR01145">
    <property type="entry name" value="ATP_synt_delta"/>
    <property type="match status" value="1"/>
</dbReference>
<comment type="similarity">
    <text evidence="7">Belongs to the ATPase delta chain family.</text>
</comment>
<keyword evidence="9" id="KW-1185">Reference proteome</keyword>
<dbReference type="GO" id="GO:0046933">
    <property type="term" value="F:proton-transporting ATP synthase activity, rotational mechanism"/>
    <property type="evidence" value="ECO:0007669"/>
    <property type="project" value="UniProtKB-UniRule"/>
</dbReference>
<dbReference type="RefSeq" id="WP_048569522.1">
    <property type="nucleotide sequence ID" value="NZ_LFVU01000004.1"/>
</dbReference>
<evidence type="ECO:0000256" key="6">
    <source>
        <dbReference type="ARBA" id="ARBA00023310"/>
    </source>
</evidence>
<keyword evidence="4 7" id="KW-0406">Ion transport</keyword>
<organism evidence="8 9">
    <name type="scientific">Clostridium cylindrosporum DSM 605</name>
    <dbReference type="NCBI Taxonomy" id="1121307"/>
    <lineage>
        <taxon>Bacteria</taxon>
        <taxon>Bacillati</taxon>
        <taxon>Bacillota</taxon>
        <taxon>Clostridia</taxon>
        <taxon>Eubacteriales</taxon>
        <taxon>Clostridiaceae</taxon>
        <taxon>Clostridium</taxon>
    </lineage>
</organism>
<dbReference type="GO" id="GO:0045259">
    <property type="term" value="C:proton-transporting ATP synthase complex"/>
    <property type="evidence" value="ECO:0007669"/>
    <property type="project" value="UniProtKB-KW"/>
</dbReference>
<evidence type="ECO:0000313" key="8">
    <source>
        <dbReference type="EMBL" id="KMT22781.1"/>
    </source>
</evidence>